<reference evidence="2" key="1">
    <citation type="journal article" date="2021" name="J Fungi (Basel)">
        <title>Virulence traits and population genomics of the black yeast Aureobasidium melanogenum.</title>
        <authorList>
            <person name="Cernosa A."/>
            <person name="Sun X."/>
            <person name="Gostincar C."/>
            <person name="Fang C."/>
            <person name="Gunde-Cimerman N."/>
            <person name="Song Z."/>
        </authorList>
    </citation>
    <scope>NUCLEOTIDE SEQUENCE</scope>
    <source>
        <strain evidence="2">EXF-9298</strain>
    </source>
</reference>
<gene>
    <name evidence="2" type="ORF">KCU98_g235</name>
</gene>
<proteinExistence type="predicted"/>
<organism evidence="2 3">
    <name type="scientific">Aureobasidium melanogenum</name>
    <name type="common">Aureobasidium pullulans var. melanogenum</name>
    <dbReference type="NCBI Taxonomy" id="46634"/>
    <lineage>
        <taxon>Eukaryota</taxon>
        <taxon>Fungi</taxon>
        <taxon>Dikarya</taxon>
        <taxon>Ascomycota</taxon>
        <taxon>Pezizomycotina</taxon>
        <taxon>Dothideomycetes</taxon>
        <taxon>Dothideomycetidae</taxon>
        <taxon>Dothideales</taxon>
        <taxon>Saccotheciaceae</taxon>
        <taxon>Aureobasidium</taxon>
    </lineage>
</organism>
<reference evidence="2" key="2">
    <citation type="submission" date="2021-08" db="EMBL/GenBank/DDBJ databases">
        <authorList>
            <person name="Gostincar C."/>
            <person name="Sun X."/>
            <person name="Song Z."/>
            <person name="Gunde-Cimerman N."/>
        </authorList>
    </citation>
    <scope>NUCLEOTIDE SEQUENCE</scope>
    <source>
        <strain evidence="2">EXF-9298</strain>
    </source>
</reference>
<evidence type="ECO:0000313" key="2">
    <source>
        <dbReference type="EMBL" id="KAG9991696.1"/>
    </source>
</evidence>
<evidence type="ECO:0000256" key="1">
    <source>
        <dbReference type="SAM" id="SignalP"/>
    </source>
</evidence>
<feature type="chain" id="PRO_5040439005" description="Secreted protein" evidence="1">
    <location>
        <begin position="28"/>
        <end position="90"/>
    </location>
</feature>
<feature type="signal peptide" evidence="1">
    <location>
        <begin position="1"/>
        <end position="27"/>
    </location>
</feature>
<dbReference type="EMBL" id="JAHFXS010000001">
    <property type="protein sequence ID" value="KAG9991696.1"/>
    <property type="molecule type" value="Genomic_DNA"/>
</dbReference>
<dbReference type="AlphaFoldDB" id="A0A9P8G5U8"/>
<evidence type="ECO:0008006" key="4">
    <source>
        <dbReference type="Google" id="ProtNLM"/>
    </source>
</evidence>
<keyword evidence="1" id="KW-0732">Signal</keyword>
<evidence type="ECO:0000313" key="3">
    <source>
        <dbReference type="Proteomes" id="UP000729357"/>
    </source>
</evidence>
<accession>A0A9P8G5U8</accession>
<name>A0A9P8G5U8_AURME</name>
<feature type="non-terminal residue" evidence="2">
    <location>
        <position position="90"/>
    </location>
</feature>
<dbReference type="Proteomes" id="UP000729357">
    <property type="component" value="Unassembled WGS sequence"/>
</dbReference>
<sequence>MATDSWQHLPKYFLVTWVACQFVGAVATNDHIVREEHDRLGYKSSRVLNEEVALRFAYSDTIPACGRTRVYKMALACPSRCLSSQENQEK</sequence>
<keyword evidence="3" id="KW-1185">Reference proteome</keyword>
<protein>
    <recommendedName>
        <fullName evidence="4">Secreted protein</fullName>
    </recommendedName>
</protein>
<comment type="caution">
    <text evidence="2">The sequence shown here is derived from an EMBL/GenBank/DDBJ whole genome shotgun (WGS) entry which is preliminary data.</text>
</comment>